<dbReference type="InterPro" id="IPR015066">
    <property type="entry name" value="DUF1902"/>
</dbReference>
<organism evidence="2 3">
    <name type="scientific">Hydromonas duriensis</name>
    <dbReference type="NCBI Taxonomy" id="1527608"/>
    <lineage>
        <taxon>Bacteria</taxon>
        <taxon>Pseudomonadati</taxon>
        <taxon>Pseudomonadota</taxon>
        <taxon>Betaproteobacteria</taxon>
        <taxon>Burkholderiales</taxon>
        <taxon>Burkholderiaceae</taxon>
        <taxon>Hydromonas</taxon>
    </lineage>
</organism>
<dbReference type="Pfam" id="PF08972">
    <property type="entry name" value="DUF1902"/>
    <property type="match status" value="1"/>
</dbReference>
<protein>
    <submittedName>
        <fullName evidence="2">Putative RNase H-like HicB family nuclease</fullName>
    </submittedName>
</protein>
<dbReference type="EMBL" id="SNZE01000039">
    <property type="protein sequence ID" value="TDR27783.1"/>
    <property type="molecule type" value="Genomic_DNA"/>
</dbReference>
<keyword evidence="3" id="KW-1185">Reference proteome</keyword>
<dbReference type="AlphaFoldDB" id="A0A4R6Y6S2"/>
<dbReference type="Proteomes" id="UP000294480">
    <property type="component" value="Unassembled WGS sequence"/>
</dbReference>
<dbReference type="SUPFAM" id="SSF143100">
    <property type="entry name" value="TTHA1013/TTHA0281-like"/>
    <property type="match status" value="1"/>
</dbReference>
<comment type="caution">
    <text evidence="2">The sequence shown here is derived from an EMBL/GenBank/DDBJ whole genome shotgun (WGS) entry which is preliminary data.</text>
</comment>
<proteinExistence type="predicted"/>
<evidence type="ECO:0000259" key="1">
    <source>
        <dbReference type="Pfam" id="PF08972"/>
    </source>
</evidence>
<evidence type="ECO:0000313" key="2">
    <source>
        <dbReference type="EMBL" id="TDR27783.1"/>
    </source>
</evidence>
<feature type="domain" description="DUF1902" evidence="1">
    <location>
        <begin position="22"/>
        <end position="84"/>
    </location>
</feature>
<evidence type="ECO:0000313" key="3">
    <source>
        <dbReference type="Proteomes" id="UP000294480"/>
    </source>
</evidence>
<dbReference type="RefSeq" id="WP_246012109.1">
    <property type="nucleotide sequence ID" value="NZ_SNZE01000039.1"/>
</dbReference>
<gene>
    <name evidence="2" type="ORF">DFR44_13911</name>
</gene>
<accession>A0A4R6Y6S2</accession>
<name>A0A4R6Y6S2_9BURK</name>
<reference evidence="2 3" key="1">
    <citation type="submission" date="2019-03" db="EMBL/GenBank/DDBJ databases">
        <title>Genomic Encyclopedia of Type Strains, Phase IV (KMG-IV): sequencing the most valuable type-strain genomes for metagenomic binning, comparative biology and taxonomic classification.</title>
        <authorList>
            <person name="Goeker M."/>
        </authorList>
    </citation>
    <scope>NUCLEOTIDE SEQUENCE [LARGE SCALE GENOMIC DNA]</scope>
    <source>
        <strain evidence="2 3">DSM 102852</strain>
    </source>
</reference>
<dbReference type="Gene3D" id="3.30.2390.10">
    <property type="entry name" value="TTHA1013-like"/>
    <property type="match status" value="1"/>
</dbReference>
<dbReference type="InterPro" id="IPR035069">
    <property type="entry name" value="TTHA1013/TTHA0281-like"/>
</dbReference>
<sequence>MKYRIGFMGWKFAALLGVPLKLVVQVIHDDEAGVFVARCPDVKGLIAEAATLDELADEVSSSLMDLLEHQHQTPVPPSTEYRLINQHVFA</sequence>